<gene>
    <name evidence="13" type="ORF">ORAREDHAP_LOCUS42622</name>
</gene>
<dbReference type="AlphaFoldDB" id="A0A6J5XY25"/>
<dbReference type="InterPro" id="IPR013759">
    <property type="entry name" value="Topo_IIA_B_C"/>
</dbReference>
<dbReference type="GO" id="GO:0005524">
    <property type="term" value="F:ATP binding"/>
    <property type="evidence" value="ECO:0007669"/>
    <property type="project" value="UniProtKB-UniRule"/>
</dbReference>
<dbReference type="CDD" id="cd03366">
    <property type="entry name" value="TOPRIM_TopoIIA_GyrB"/>
    <property type="match status" value="1"/>
</dbReference>
<comment type="similarity">
    <text evidence="3">Belongs to the type II topoisomerase GyrB family.</text>
</comment>
<comment type="catalytic activity">
    <reaction evidence="1 11">
        <text>ATP-dependent breakage, passage and rejoining of double-stranded DNA.</text>
        <dbReference type="EC" id="5.6.2.2"/>
    </reaction>
</comment>
<feature type="domain" description="Toprim" evidence="12">
    <location>
        <begin position="503"/>
        <end position="618"/>
    </location>
</feature>
<evidence type="ECO:0000256" key="11">
    <source>
        <dbReference type="RuleBase" id="RU362094"/>
    </source>
</evidence>
<sequence>MALLLLRPPPPPYLRFMALRFLSHSSLHPHFPSSSSSFSSSSLARPSLLFNPQPRTHIPLKGVPSCCVVRNAVAPRAFMSSTPATEAFQGSSGSNAYGSDQIQVLEGLDPVRKRPGMYIGSTGPRGLHHLVYEILDNAVDEAQAGFASKIEVVLLADGSVSIADNGRGIPTDMHPATKKSALETVLTGLHAGGKFGGSSSGYSVSGGLHGVGLSVVNALSETLEVTVWRDGMEYQQKYSRGKPVTTLSCHVLPIESQDRQGTRIRFWPDKEVFTTAIQFEYNTIAGRIRELAFLNPNLMITLRQEDTDPEKNHHNEYFYAGGLVEYVRWLNNDKKPLHDVVGFRKEVDGITIDVALQWCSDAYSDTMLGYANSIRTVDGGTHIDGTKASLTRTLNSLGKKSKIIKEKDITLSGEHVREGLTCVISVKVANPEFEGQRRLGNPEVRRVVDQSLQEYLTEYLELHPDAALAAKRARELVRQKSVLRSSSLPGKLADCSSTNPEESEIFIVEGDSAGGSAKQGRDRRFQAILPLRGKILNIERKDEAAMYKNEEIQNLILGLGLGVKGEDFKKEALRYHKIIILTDADIDGAHIRTLLLTFFFRYQRALFDEGYIYVGVPPLYKVERGKQAKYCYDDAELKMLQSSFPPNASYNIQRFKVKYTAKGIRKSVGLLWAWADQCPQRSADYPHALDWVEDAAEANIVFSSLMGARVHCLVRLHLILTSCTLHSFISPICLLVIAECKVMCLDTASAAGPVIPVNLCSPKPKVWRVTVVKVMEE</sequence>
<keyword evidence="5 11" id="KW-0547">Nucleotide-binding</keyword>
<dbReference type="PRINTS" id="PR00418">
    <property type="entry name" value="TPI2FAMILY"/>
</dbReference>
<dbReference type="SUPFAM" id="SSF55874">
    <property type="entry name" value="ATPase domain of HSP90 chaperone/DNA topoisomerase II/histidine kinase"/>
    <property type="match status" value="1"/>
</dbReference>
<dbReference type="InterPro" id="IPR003594">
    <property type="entry name" value="HATPase_dom"/>
</dbReference>
<dbReference type="OrthoDB" id="276498at2759"/>
<comment type="similarity">
    <text evidence="11">Belongs to the type II topoisomerase family.</text>
</comment>
<keyword evidence="4" id="KW-0479">Metal-binding</keyword>
<dbReference type="InterPro" id="IPR036890">
    <property type="entry name" value="HATPase_C_sf"/>
</dbReference>
<keyword evidence="9 11" id="KW-0238">DNA-binding</keyword>
<dbReference type="GO" id="GO:0006265">
    <property type="term" value="P:DNA topological change"/>
    <property type="evidence" value="ECO:0007669"/>
    <property type="project" value="UniProtKB-UniRule"/>
</dbReference>
<dbReference type="GO" id="GO:0003677">
    <property type="term" value="F:DNA binding"/>
    <property type="evidence" value="ECO:0007669"/>
    <property type="project" value="UniProtKB-UniRule"/>
</dbReference>
<reference evidence="14" key="1">
    <citation type="journal article" date="2020" name="Genome Biol.">
        <title>Gamete binning: chromosome-level and haplotype-resolved genome assembly enabled by high-throughput single-cell sequencing of gamete genomes.</title>
        <authorList>
            <person name="Campoy J.A."/>
            <person name="Sun H."/>
            <person name="Goel M."/>
            <person name="Jiao W.-B."/>
            <person name="Folz-Donahue K."/>
            <person name="Wang N."/>
            <person name="Rubio M."/>
            <person name="Liu C."/>
            <person name="Kukat C."/>
            <person name="Ruiz D."/>
            <person name="Huettel B."/>
            <person name="Schneeberger K."/>
        </authorList>
    </citation>
    <scope>NUCLEOTIDE SEQUENCE [LARGE SCALE GENOMIC DNA]</scope>
    <source>
        <strain evidence="14">cv. Rojo Pasion</strain>
    </source>
</reference>
<dbReference type="CDD" id="cd16928">
    <property type="entry name" value="HATPase_GyrB-like"/>
    <property type="match status" value="1"/>
</dbReference>
<keyword evidence="6 11" id="KW-0067">ATP-binding</keyword>
<accession>A0A6J5XY25</accession>
<keyword evidence="8 11" id="KW-0799">Topoisomerase</keyword>
<dbReference type="InterPro" id="IPR034160">
    <property type="entry name" value="TOPRIM_GyrB"/>
</dbReference>
<dbReference type="InterPro" id="IPR006171">
    <property type="entry name" value="TOPRIM_dom"/>
</dbReference>
<dbReference type="EMBL" id="CAEKKB010000007">
    <property type="protein sequence ID" value="CAB4316655.1"/>
    <property type="molecule type" value="Genomic_DNA"/>
</dbReference>
<evidence type="ECO:0000256" key="1">
    <source>
        <dbReference type="ARBA" id="ARBA00000185"/>
    </source>
</evidence>
<dbReference type="PROSITE" id="PS50880">
    <property type="entry name" value="TOPRIM"/>
    <property type="match status" value="1"/>
</dbReference>
<keyword evidence="7" id="KW-0460">Magnesium</keyword>
<dbReference type="GO" id="GO:0046872">
    <property type="term" value="F:metal ion binding"/>
    <property type="evidence" value="ECO:0007669"/>
    <property type="project" value="UniProtKB-KW"/>
</dbReference>
<evidence type="ECO:0000313" key="13">
    <source>
        <dbReference type="EMBL" id="CAB4316655.1"/>
    </source>
</evidence>
<dbReference type="Proteomes" id="UP000507245">
    <property type="component" value="Unassembled WGS sequence"/>
</dbReference>
<dbReference type="InterPro" id="IPR013506">
    <property type="entry name" value="Topo_IIA_bsu_dom2"/>
</dbReference>
<keyword evidence="14" id="KW-1185">Reference proteome</keyword>
<dbReference type="SUPFAM" id="SSF54211">
    <property type="entry name" value="Ribosomal protein S5 domain 2-like"/>
    <property type="match status" value="1"/>
</dbReference>
<comment type="cofactor">
    <cofactor evidence="2">
        <name>Mg(2+)</name>
        <dbReference type="ChEBI" id="CHEBI:18420"/>
    </cofactor>
</comment>
<evidence type="ECO:0000256" key="4">
    <source>
        <dbReference type="ARBA" id="ARBA00022723"/>
    </source>
</evidence>
<dbReference type="CDD" id="cd00329">
    <property type="entry name" value="TopoII_MutL_Trans"/>
    <property type="match status" value="1"/>
</dbReference>
<dbReference type="Gene3D" id="3.40.50.670">
    <property type="match status" value="1"/>
</dbReference>
<protein>
    <recommendedName>
        <fullName evidence="11">DNA topoisomerase 2</fullName>
        <ecNumber evidence="11">5.6.2.2</ecNumber>
    </recommendedName>
</protein>
<evidence type="ECO:0000256" key="7">
    <source>
        <dbReference type="ARBA" id="ARBA00022842"/>
    </source>
</evidence>
<organism evidence="13 14">
    <name type="scientific">Prunus armeniaca</name>
    <name type="common">Apricot</name>
    <name type="synonym">Armeniaca vulgaris</name>
    <dbReference type="NCBI Taxonomy" id="36596"/>
    <lineage>
        <taxon>Eukaryota</taxon>
        <taxon>Viridiplantae</taxon>
        <taxon>Streptophyta</taxon>
        <taxon>Embryophyta</taxon>
        <taxon>Tracheophyta</taxon>
        <taxon>Spermatophyta</taxon>
        <taxon>Magnoliopsida</taxon>
        <taxon>eudicotyledons</taxon>
        <taxon>Gunneridae</taxon>
        <taxon>Pentapetalae</taxon>
        <taxon>rosids</taxon>
        <taxon>fabids</taxon>
        <taxon>Rosales</taxon>
        <taxon>Rosaceae</taxon>
        <taxon>Amygdaloideae</taxon>
        <taxon>Amygdaleae</taxon>
        <taxon>Prunus</taxon>
    </lineage>
</organism>
<dbReference type="Pfam" id="PF00204">
    <property type="entry name" value="DNA_gyraseB"/>
    <property type="match status" value="1"/>
</dbReference>
<evidence type="ECO:0000256" key="10">
    <source>
        <dbReference type="ARBA" id="ARBA00023235"/>
    </source>
</evidence>
<evidence type="ECO:0000256" key="6">
    <source>
        <dbReference type="ARBA" id="ARBA00022840"/>
    </source>
</evidence>
<evidence type="ECO:0000256" key="3">
    <source>
        <dbReference type="ARBA" id="ARBA00010708"/>
    </source>
</evidence>
<dbReference type="Pfam" id="PF02518">
    <property type="entry name" value="HATPase_c"/>
    <property type="match status" value="1"/>
</dbReference>
<dbReference type="EC" id="5.6.2.2" evidence="11"/>
<evidence type="ECO:0000256" key="2">
    <source>
        <dbReference type="ARBA" id="ARBA00001946"/>
    </source>
</evidence>
<evidence type="ECO:0000259" key="12">
    <source>
        <dbReference type="PROSITE" id="PS50880"/>
    </source>
</evidence>
<dbReference type="SUPFAM" id="SSF56719">
    <property type="entry name" value="Type II DNA topoisomerase"/>
    <property type="match status" value="1"/>
</dbReference>
<keyword evidence="10 11" id="KW-0413">Isomerase</keyword>
<dbReference type="InterPro" id="IPR013760">
    <property type="entry name" value="Topo_IIA-like_dom_sf"/>
</dbReference>
<dbReference type="PRINTS" id="PR01159">
    <property type="entry name" value="DNAGYRASEB"/>
</dbReference>
<dbReference type="InterPro" id="IPR020568">
    <property type="entry name" value="Ribosomal_Su5_D2-typ_SF"/>
</dbReference>
<dbReference type="Pfam" id="PF01751">
    <property type="entry name" value="Toprim"/>
    <property type="match status" value="1"/>
</dbReference>
<dbReference type="PANTHER" id="PTHR45866">
    <property type="entry name" value="DNA GYRASE/TOPOISOMERASE SUBUNIT B"/>
    <property type="match status" value="1"/>
</dbReference>
<dbReference type="NCBIfam" id="NF004189">
    <property type="entry name" value="PRK05644.1"/>
    <property type="match status" value="1"/>
</dbReference>
<evidence type="ECO:0000256" key="9">
    <source>
        <dbReference type="ARBA" id="ARBA00023125"/>
    </source>
</evidence>
<dbReference type="InterPro" id="IPR018522">
    <property type="entry name" value="TopoIIA_CS"/>
</dbReference>
<dbReference type="InterPro" id="IPR014721">
    <property type="entry name" value="Ribsml_uS5_D2-typ_fold_subgr"/>
</dbReference>
<dbReference type="InterPro" id="IPR001241">
    <property type="entry name" value="Topo_IIA"/>
</dbReference>
<dbReference type="FunFam" id="3.30.565.10:FF:000002">
    <property type="entry name" value="DNA gyrase subunit B"/>
    <property type="match status" value="1"/>
</dbReference>
<dbReference type="SMART" id="SM00433">
    <property type="entry name" value="TOP2c"/>
    <property type="match status" value="1"/>
</dbReference>
<dbReference type="PANTHER" id="PTHR45866:SF1">
    <property type="entry name" value="DNA GYRASE SUBUNIT B, MITOCHONDRIAL"/>
    <property type="match status" value="1"/>
</dbReference>
<proteinExistence type="inferred from homology"/>
<evidence type="ECO:0000256" key="8">
    <source>
        <dbReference type="ARBA" id="ARBA00023029"/>
    </source>
</evidence>
<dbReference type="InterPro" id="IPR000565">
    <property type="entry name" value="Topo_IIA_B"/>
</dbReference>
<evidence type="ECO:0000313" key="14">
    <source>
        <dbReference type="Proteomes" id="UP000507245"/>
    </source>
</evidence>
<dbReference type="Gene3D" id="3.30.565.10">
    <property type="entry name" value="Histidine kinase-like ATPase, C-terminal domain"/>
    <property type="match status" value="1"/>
</dbReference>
<dbReference type="GO" id="GO:0003918">
    <property type="term" value="F:DNA topoisomerase type II (double strand cut, ATP-hydrolyzing) activity"/>
    <property type="evidence" value="ECO:0007669"/>
    <property type="project" value="UniProtKB-UniRule"/>
</dbReference>
<dbReference type="SMART" id="SM00387">
    <property type="entry name" value="HATPase_c"/>
    <property type="match status" value="1"/>
</dbReference>
<comment type="function">
    <text evidence="11">Control of topological states of DNA by transient breakage and subsequent rejoining of DNA strands. Topoisomerase II makes double-strand breaks.</text>
</comment>
<evidence type="ECO:0000256" key="5">
    <source>
        <dbReference type="ARBA" id="ARBA00022741"/>
    </source>
</evidence>
<comment type="subunit">
    <text evidence="11">Homodimer.</text>
</comment>
<name>A0A6J5XY25_PRUAR</name>
<dbReference type="PROSITE" id="PS00177">
    <property type="entry name" value="TOPOISOMERASE_II"/>
    <property type="match status" value="1"/>
</dbReference>
<dbReference type="Gene3D" id="3.30.230.10">
    <property type="match status" value="1"/>
</dbReference>